<evidence type="ECO:0000256" key="9">
    <source>
        <dbReference type="ARBA" id="ARBA00022884"/>
    </source>
</evidence>
<dbReference type="GO" id="GO:0000166">
    <property type="term" value="F:nucleotide binding"/>
    <property type="evidence" value="ECO:0007669"/>
    <property type="project" value="UniProtKB-KW"/>
</dbReference>
<proteinExistence type="predicted"/>
<name>A0A160VAU9_9ZZZZ</name>
<evidence type="ECO:0000256" key="5">
    <source>
        <dbReference type="ARBA" id="ARBA00022695"/>
    </source>
</evidence>
<keyword evidence="5 11" id="KW-0548">Nucleotidyltransferase</keyword>
<dbReference type="Gene3D" id="1.10.3090.10">
    <property type="entry name" value="cca-adding enzyme, domain 2"/>
    <property type="match status" value="1"/>
</dbReference>
<dbReference type="InterPro" id="IPR002646">
    <property type="entry name" value="PolA_pol_head_dom"/>
</dbReference>
<evidence type="ECO:0000256" key="1">
    <source>
        <dbReference type="ARBA" id="ARBA00001946"/>
    </source>
</evidence>
<dbReference type="SUPFAM" id="SSF81301">
    <property type="entry name" value="Nucleotidyltransferase"/>
    <property type="match status" value="1"/>
</dbReference>
<dbReference type="GO" id="GO:0004810">
    <property type="term" value="F:CCA tRNA nucleotidyltransferase activity"/>
    <property type="evidence" value="ECO:0007669"/>
    <property type="project" value="UniProtKB-EC"/>
</dbReference>
<organism evidence="11">
    <name type="scientific">hydrothermal vent metagenome</name>
    <dbReference type="NCBI Taxonomy" id="652676"/>
    <lineage>
        <taxon>unclassified sequences</taxon>
        <taxon>metagenomes</taxon>
        <taxon>ecological metagenomes</taxon>
    </lineage>
</organism>
<dbReference type="SUPFAM" id="SSF81891">
    <property type="entry name" value="Poly A polymerase C-terminal region-like"/>
    <property type="match status" value="1"/>
</dbReference>
<dbReference type="PANTHER" id="PTHR47788">
    <property type="entry name" value="POLYA POLYMERASE"/>
    <property type="match status" value="1"/>
</dbReference>
<keyword evidence="9" id="KW-0694">RNA-binding</keyword>
<dbReference type="GO" id="GO:0008033">
    <property type="term" value="P:tRNA processing"/>
    <property type="evidence" value="ECO:0007669"/>
    <property type="project" value="UniProtKB-KW"/>
</dbReference>
<evidence type="ECO:0000313" key="11">
    <source>
        <dbReference type="EMBL" id="CUV03249.1"/>
    </source>
</evidence>
<dbReference type="Pfam" id="PF01743">
    <property type="entry name" value="PolyA_pol"/>
    <property type="match status" value="1"/>
</dbReference>
<protein>
    <submittedName>
        <fullName evidence="11">tRNA nucleotidyltransferase</fullName>
        <ecNumber evidence="11">2.7.7.72</ecNumber>
    </submittedName>
</protein>
<evidence type="ECO:0000256" key="4">
    <source>
        <dbReference type="ARBA" id="ARBA00022694"/>
    </source>
</evidence>
<keyword evidence="2" id="KW-0820">tRNA-binding</keyword>
<gene>
    <name evidence="11" type="ORF">MGWOODY_Clf1429</name>
</gene>
<evidence type="ECO:0000256" key="6">
    <source>
        <dbReference type="ARBA" id="ARBA00022723"/>
    </source>
</evidence>
<reference evidence="11" key="1">
    <citation type="submission" date="2015-10" db="EMBL/GenBank/DDBJ databases">
        <authorList>
            <person name="Gilbert D.G."/>
        </authorList>
    </citation>
    <scope>NUCLEOTIDE SEQUENCE</scope>
</reference>
<keyword evidence="4" id="KW-0819">tRNA processing</keyword>
<dbReference type="InterPro" id="IPR043519">
    <property type="entry name" value="NT_sf"/>
</dbReference>
<feature type="domain" description="Poly A polymerase head" evidence="10">
    <location>
        <begin position="16"/>
        <end position="140"/>
    </location>
</feature>
<keyword evidence="8" id="KW-0460">Magnesium</keyword>
<dbReference type="Gene3D" id="3.30.460.10">
    <property type="entry name" value="Beta Polymerase, domain 2"/>
    <property type="match status" value="1"/>
</dbReference>
<accession>A0A160VAU9</accession>
<keyword evidence="7" id="KW-0547">Nucleotide-binding</keyword>
<dbReference type="CDD" id="cd05398">
    <property type="entry name" value="NT_ClassII-CCAase"/>
    <property type="match status" value="1"/>
</dbReference>
<dbReference type="GO" id="GO:0046872">
    <property type="term" value="F:metal ion binding"/>
    <property type="evidence" value="ECO:0007669"/>
    <property type="project" value="UniProtKB-KW"/>
</dbReference>
<evidence type="ECO:0000256" key="7">
    <source>
        <dbReference type="ARBA" id="ARBA00022741"/>
    </source>
</evidence>
<evidence type="ECO:0000259" key="10">
    <source>
        <dbReference type="Pfam" id="PF01743"/>
    </source>
</evidence>
<evidence type="ECO:0000256" key="3">
    <source>
        <dbReference type="ARBA" id="ARBA00022679"/>
    </source>
</evidence>
<comment type="cofactor">
    <cofactor evidence="1">
        <name>Mg(2+)</name>
        <dbReference type="ChEBI" id="CHEBI:18420"/>
    </cofactor>
</comment>
<dbReference type="PANTHER" id="PTHR47788:SF1">
    <property type="entry name" value="A-ADDING TRNA NUCLEOTIDYLTRANSFERASE"/>
    <property type="match status" value="1"/>
</dbReference>
<dbReference type="AlphaFoldDB" id="A0A160VAU9"/>
<keyword evidence="6" id="KW-0479">Metal-binding</keyword>
<keyword evidence="3 11" id="KW-0808">Transferase</keyword>
<dbReference type="GO" id="GO:0000049">
    <property type="term" value="F:tRNA binding"/>
    <property type="evidence" value="ECO:0007669"/>
    <property type="project" value="UniProtKB-KW"/>
</dbReference>
<dbReference type="EC" id="2.7.7.72" evidence="11"/>
<dbReference type="InterPro" id="IPR052390">
    <property type="entry name" value="tRNA_nt/polyA_polymerase"/>
</dbReference>
<evidence type="ECO:0000256" key="8">
    <source>
        <dbReference type="ARBA" id="ARBA00022842"/>
    </source>
</evidence>
<sequence length="392" mass="41888">MFNTLRRRATQESLPVYLVGGPVRDAVLDVPANDLDFVFIGDAPTLASDLAEELGGQVTVHPRFGTATVDIEGDRIDIVTARKEVYPFPGSLPEVSASSLEDDLARRDFSINAMALPLCGDSPEVIDPHGGLEGLAYRRVATLHPGSFTDDPSRMLRAVRYEQRLSLQISDTTLSEMQSALVGRHADAVSGDRWRQEFQKIFEEPQAFKMLIRAIGLGVLAAVHPALSDSRPLGILAGEGGLGPSDFLAALAMPLSAADGEGVSSRLNLPADWARVVRDTIVLQGILPEITGPSVSPSKACSALEKLDADAIAAAARLTLDIQIASRLRRYLAVWRLVSPVLTGDDLLAMGVPPGSNVGEVLRELNSAKLDGMVGGEDEERALVNQIISRGS</sequence>
<evidence type="ECO:0000256" key="2">
    <source>
        <dbReference type="ARBA" id="ARBA00022555"/>
    </source>
</evidence>
<dbReference type="EMBL" id="FAXA01000385">
    <property type="protein sequence ID" value="CUV03249.1"/>
    <property type="molecule type" value="Genomic_DNA"/>
</dbReference>